<name>A0A1X2I775_9FUNG</name>
<organism evidence="1 2">
    <name type="scientific">Absidia repens</name>
    <dbReference type="NCBI Taxonomy" id="90262"/>
    <lineage>
        <taxon>Eukaryota</taxon>
        <taxon>Fungi</taxon>
        <taxon>Fungi incertae sedis</taxon>
        <taxon>Mucoromycota</taxon>
        <taxon>Mucoromycotina</taxon>
        <taxon>Mucoromycetes</taxon>
        <taxon>Mucorales</taxon>
        <taxon>Cunninghamellaceae</taxon>
        <taxon>Absidia</taxon>
    </lineage>
</organism>
<evidence type="ECO:0000313" key="2">
    <source>
        <dbReference type="Proteomes" id="UP000193560"/>
    </source>
</evidence>
<keyword evidence="2" id="KW-1185">Reference proteome</keyword>
<dbReference type="EMBL" id="MCGE01000023">
    <property type="protein sequence ID" value="ORZ10818.1"/>
    <property type="molecule type" value="Genomic_DNA"/>
</dbReference>
<dbReference type="AlphaFoldDB" id="A0A1X2I775"/>
<gene>
    <name evidence="1" type="ORF">BCR42DRAFT_422084</name>
</gene>
<protein>
    <submittedName>
        <fullName evidence="1">Uncharacterized protein</fullName>
    </submittedName>
</protein>
<dbReference type="OrthoDB" id="2284111at2759"/>
<reference evidence="1 2" key="1">
    <citation type="submission" date="2016-07" db="EMBL/GenBank/DDBJ databases">
        <title>Pervasive Adenine N6-methylation of Active Genes in Fungi.</title>
        <authorList>
            <consortium name="DOE Joint Genome Institute"/>
            <person name="Mondo S.J."/>
            <person name="Dannebaum R.O."/>
            <person name="Kuo R.C."/>
            <person name="Labutti K."/>
            <person name="Haridas S."/>
            <person name="Kuo A."/>
            <person name="Salamov A."/>
            <person name="Ahrendt S.R."/>
            <person name="Lipzen A."/>
            <person name="Sullivan W."/>
            <person name="Andreopoulos W.B."/>
            <person name="Clum A."/>
            <person name="Lindquist E."/>
            <person name="Daum C."/>
            <person name="Ramamoorthy G.K."/>
            <person name="Gryganskyi A."/>
            <person name="Culley D."/>
            <person name="Magnuson J.K."/>
            <person name="James T.Y."/>
            <person name="O'Malley M.A."/>
            <person name="Stajich J.E."/>
            <person name="Spatafora J.W."/>
            <person name="Visel A."/>
            <person name="Grigoriev I.V."/>
        </authorList>
    </citation>
    <scope>NUCLEOTIDE SEQUENCE [LARGE SCALE GENOMIC DNA]</scope>
    <source>
        <strain evidence="1 2">NRRL 1336</strain>
    </source>
</reference>
<comment type="caution">
    <text evidence="1">The sequence shown here is derived from an EMBL/GenBank/DDBJ whole genome shotgun (WGS) entry which is preliminary data.</text>
</comment>
<dbReference type="Proteomes" id="UP000193560">
    <property type="component" value="Unassembled WGS sequence"/>
</dbReference>
<evidence type="ECO:0000313" key="1">
    <source>
        <dbReference type="EMBL" id="ORZ10818.1"/>
    </source>
</evidence>
<accession>A0A1X2I775</accession>
<proteinExistence type="predicted"/>
<sequence length="242" mass="27579">MASLLWTKNQNSKLNNRAPSSIFSNNSNLSPRQIATKACNLAIKKLDRDDKRSRPQYNVRERLLLCNTLSNAEKFLQKRTHRTNRRVMAFEEDDMTSPSEDIVISTQLPEPIVDLQASANGLQYTESHSPLCHIDEMNEDDEDDDDKVDEYVCDNQVTTIHSQQQQQHQEQQAQFMTLDMALQSNSLASMGNNAFVIPQDDEDFLQYPSSFLIPTTNSNVLSSDCRLLRQQNTHSSPITSII</sequence>